<dbReference type="RefSeq" id="WP_155362106.1">
    <property type="nucleotide sequence ID" value="NZ_CAWLWA010000023.1"/>
</dbReference>
<protein>
    <submittedName>
        <fullName evidence="2">Uncharacterized protein</fullName>
    </submittedName>
</protein>
<evidence type="ECO:0000313" key="3">
    <source>
        <dbReference type="Proteomes" id="UP000028480"/>
    </source>
</evidence>
<accession>A0A077QLJ8</accession>
<feature type="region of interest" description="Disordered" evidence="1">
    <location>
        <begin position="150"/>
        <end position="220"/>
    </location>
</feature>
<organism evidence="2 3">
    <name type="scientific">Xenorhabdus bovienii str. Intermedium</name>
    <dbReference type="NCBI Taxonomy" id="1379677"/>
    <lineage>
        <taxon>Bacteria</taxon>
        <taxon>Pseudomonadati</taxon>
        <taxon>Pseudomonadota</taxon>
        <taxon>Gammaproteobacteria</taxon>
        <taxon>Enterobacterales</taxon>
        <taxon>Morganellaceae</taxon>
        <taxon>Xenorhabdus</taxon>
    </lineage>
</organism>
<feature type="compositionally biased region" description="Low complexity" evidence="1">
    <location>
        <begin position="197"/>
        <end position="211"/>
    </location>
</feature>
<dbReference type="HOGENOM" id="CLU_1146832_0_0_6"/>
<evidence type="ECO:0000256" key="1">
    <source>
        <dbReference type="SAM" id="MobiDB-lite"/>
    </source>
</evidence>
<name>A0A077QLJ8_XENBV</name>
<dbReference type="EMBL" id="CBTB010000224">
    <property type="protein sequence ID" value="CDH34225.1"/>
    <property type="molecule type" value="Genomic_DNA"/>
</dbReference>
<reference evidence="2" key="1">
    <citation type="submission" date="2013-07" db="EMBL/GenBank/DDBJ databases">
        <title>Sub-species coevolution in mutualistic symbiosis.</title>
        <authorList>
            <person name="Murfin K."/>
            <person name="Klassen J."/>
            <person name="Lee M."/>
            <person name="Forst S."/>
            <person name="Stock P."/>
            <person name="Goodrich-Blair H."/>
        </authorList>
    </citation>
    <scope>NUCLEOTIDE SEQUENCE [LARGE SCALE GENOMIC DNA]</scope>
    <source>
        <strain evidence="2">Intermedium</strain>
    </source>
</reference>
<comment type="caution">
    <text evidence="2">The sequence shown here is derived from an EMBL/GenBank/DDBJ whole genome shotgun (WGS) entry which is preliminary data.</text>
</comment>
<feature type="compositionally biased region" description="Low complexity" evidence="1">
    <location>
        <begin position="157"/>
        <end position="168"/>
    </location>
</feature>
<proteinExistence type="predicted"/>
<dbReference type="AlphaFoldDB" id="A0A077QLJ8"/>
<dbReference type="Proteomes" id="UP000028480">
    <property type="component" value="Unassembled WGS sequence"/>
</dbReference>
<evidence type="ECO:0000313" key="2">
    <source>
        <dbReference type="EMBL" id="CDH34225.1"/>
    </source>
</evidence>
<gene>
    <name evidence="2" type="ORF">XBI1_300001</name>
</gene>
<sequence length="242" mass="27610">MPDPQLNEFFHKLENTYNPTGISVLSEYTDPINRNKTLVVAFENENVRNDLRQRARLANNRQTTTNNSLLGKLHQLGFEFDRGLTQLICSDIHTSSAFKLTNHAGYDITLSTYKSVILPSFSSEESSCLNRFKERMMEKKYQYIRERLKSYQSPTASPSRSPQPCSSSLNTQQRSSPPRSPVYTPVPVNIPRPHAPRLPSSPQTPLSPQRQVSPIRQYTSSEDLDFAVEIMRSHAKTPSPRR</sequence>